<feature type="signal peptide" evidence="1">
    <location>
        <begin position="1"/>
        <end position="22"/>
    </location>
</feature>
<sequence length="156" mass="16878">MKLNTILFLFFNTMILGSVTLAFTDPSIPTPTPTLTPLDGSFNGIRFNESDTDSGDLVTRSTYGVYICSKPHWQGTCFWSAVDESRLGKGDCGAVTAFDGWASIGPDQGLKIDIYRDIYCATMGKAGVVYPGVDDLISNGVPEAISAYFGMKFFKA</sequence>
<dbReference type="AlphaFoldDB" id="A0A438NJD1"/>
<protein>
    <recommendedName>
        <fullName evidence="4">Ecp2 effector protein domain-containing protein</fullName>
    </recommendedName>
</protein>
<evidence type="ECO:0008006" key="4">
    <source>
        <dbReference type="Google" id="ProtNLM"/>
    </source>
</evidence>
<feature type="chain" id="PRO_5019514090" description="Ecp2 effector protein domain-containing protein" evidence="1">
    <location>
        <begin position="23"/>
        <end position="156"/>
    </location>
</feature>
<keyword evidence="1" id="KW-0732">Signal</keyword>
<evidence type="ECO:0000313" key="2">
    <source>
        <dbReference type="EMBL" id="RVX75812.1"/>
    </source>
</evidence>
<dbReference type="EMBL" id="NAJM01000001">
    <property type="protein sequence ID" value="RVX75812.1"/>
    <property type="molecule type" value="Genomic_DNA"/>
</dbReference>
<evidence type="ECO:0000313" key="3">
    <source>
        <dbReference type="Proteomes" id="UP000288859"/>
    </source>
</evidence>
<dbReference type="Proteomes" id="UP000288859">
    <property type="component" value="Unassembled WGS sequence"/>
</dbReference>
<dbReference type="OrthoDB" id="4159652at2759"/>
<accession>A0A438NJD1</accession>
<proteinExistence type="predicted"/>
<organism evidence="2 3">
    <name type="scientific">Exophiala mesophila</name>
    <name type="common">Black yeast-like fungus</name>
    <dbReference type="NCBI Taxonomy" id="212818"/>
    <lineage>
        <taxon>Eukaryota</taxon>
        <taxon>Fungi</taxon>
        <taxon>Dikarya</taxon>
        <taxon>Ascomycota</taxon>
        <taxon>Pezizomycotina</taxon>
        <taxon>Eurotiomycetes</taxon>
        <taxon>Chaetothyriomycetidae</taxon>
        <taxon>Chaetothyriales</taxon>
        <taxon>Herpotrichiellaceae</taxon>
        <taxon>Exophiala</taxon>
    </lineage>
</organism>
<name>A0A438NJD1_EXOME</name>
<comment type="caution">
    <text evidence="2">The sequence shown here is derived from an EMBL/GenBank/DDBJ whole genome shotgun (WGS) entry which is preliminary data.</text>
</comment>
<gene>
    <name evidence="2" type="ORF">B0A52_00168</name>
</gene>
<reference evidence="2 3" key="1">
    <citation type="submission" date="2017-03" db="EMBL/GenBank/DDBJ databases">
        <title>Genomes of endolithic fungi from Antarctica.</title>
        <authorList>
            <person name="Coleine C."/>
            <person name="Masonjones S."/>
            <person name="Stajich J.E."/>
        </authorList>
    </citation>
    <scope>NUCLEOTIDE SEQUENCE [LARGE SCALE GENOMIC DNA]</scope>
    <source>
        <strain evidence="2 3">CCFEE 6314</strain>
    </source>
</reference>
<evidence type="ECO:0000256" key="1">
    <source>
        <dbReference type="SAM" id="SignalP"/>
    </source>
</evidence>
<dbReference type="VEuPathDB" id="FungiDB:PV10_01803"/>